<evidence type="ECO:0000256" key="2">
    <source>
        <dbReference type="ARBA" id="ARBA00023210"/>
    </source>
</evidence>
<dbReference type="PATRIC" id="fig|931089.4.peg.1968"/>
<comment type="subunit">
    <text evidence="5">Homodimer. Interacts with FtsZ.</text>
</comment>
<reference evidence="6 7" key="1">
    <citation type="submission" date="2014-08" db="EMBL/GenBank/DDBJ databases">
        <title>Complete genome sequence of Corynebacterium deserti GIMN1.010 (=DSM 45689), isolated from desert sand in western China.</title>
        <authorList>
            <person name="Ruckert C."/>
            <person name="Albersmeier A."/>
            <person name="Kalinowski J."/>
        </authorList>
    </citation>
    <scope>NUCLEOTIDE SEQUENCE [LARGE SCALE GENOMIC DNA]</scope>
    <source>
        <strain evidence="6 7">GIMN1.010</strain>
    </source>
</reference>
<dbReference type="PANTHER" id="PTHR35798">
    <property type="entry name" value="CELL DIVISION PROTEIN SEPF"/>
    <property type="match status" value="1"/>
</dbReference>
<dbReference type="HAMAP" id="MF_01197">
    <property type="entry name" value="SepF"/>
    <property type="match status" value="1"/>
</dbReference>
<organism evidence="6 7">
    <name type="scientific">Corynebacterium deserti GIMN1.010</name>
    <dbReference type="NCBI Taxonomy" id="931089"/>
    <lineage>
        <taxon>Bacteria</taxon>
        <taxon>Bacillati</taxon>
        <taxon>Actinomycetota</taxon>
        <taxon>Actinomycetes</taxon>
        <taxon>Mycobacteriales</taxon>
        <taxon>Corynebacteriaceae</taxon>
        <taxon>Corynebacterium</taxon>
    </lineage>
</organism>
<dbReference type="OrthoDB" id="3731101at2"/>
<dbReference type="KEGG" id="cdx:CDES_09735"/>
<dbReference type="InterPro" id="IPR023052">
    <property type="entry name" value="Cell_div_SepF"/>
</dbReference>
<proteinExistence type="inferred from homology"/>
<dbReference type="Pfam" id="PF04472">
    <property type="entry name" value="SepF"/>
    <property type="match status" value="1"/>
</dbReference>
<dbReference type="STRING" id="931089.CDES_09735"/>
<dbReference type="PANTHER" id="PTHR35798:SF1">
    <property type="entry name" value="CELL DIVISION PROTEIN SEPF"/>
    <property type="match status" value="1"/>
</dbReference>
<dbReference type="GO" id="GO:0005737">
    <property type="term" value="C:cytoplasm"/>
    <property type="evidence" value="ECO:0007669"/>
    <property type="project" value="UniProtKB-SubCell"/>
</dbReference>
<keyword evidence="2 5" id="KW-0717">Septation</keyword>
<dbReference type="InterPro" id="IPR038594">
    <property type="entry name" value="SepF-like_sf"/>
</dbReference>
<name>A0A0M4CYU7_9CORY</name>
<evidence type="ECO:0000313" key="7">
    <source>
        <dbReference type="Proteomes" id="UP000068067"/>
    </source>
</evidence>
<dbReference type="AlphaFoldDB" id="A0A0M4CYU7"/>
<gene>
    <name evidence="5" type="primary">sepF</name>
    <name evidence="6" type="ORF">CDES_09735</name>
</gene>
<keyword evidence="5" id="KW-0963">Cytoplasm</keyword>
<comment type="subcellular location">
    <subcellularLocation>
        <location evidence="5">Cytoplasm</location>
    </subcellularLocation>
    <text evidence="5">Localizes to the division site, in a FtsZ-dependent manner.</text>
</comment>
<keyword evidence="7" id="KW-1185">Reference proteome</keyword>
<evidence type="ECO:0000256" key="4">
    <source>
        <dbReference type="ARBA" id="ARBA00044936"/>
    </source>
</evidence>
<dbReference type="GO" id="GO:0043093">
    <property type="term" value="P:FtsZ-dependent cytokinesis"/>
    <property type="evidence" value="ECO:0007669"/>
    <property type="project" value="UniProtKB-UniRule"/>
</dbReference>
<evidence type="ECO:0000256" key="3">
    <source>
        <dbReference type="ARBA" id="ARBA00023306"/>
    </source>
</evidence>
<evidence type="ECO:0000313" key="6">
    <source>
        <dbReference type="EMBL" id="ALC06332.1"/>
    </source>
</evidence>
<dbReference type="Gene3D" id="3.30.110.150">
    <property type="entry name" value="SepF-like protein"/>
    <property type="match status" value="1"/>
</dbReference>
<protein>
    <recommendedName>
        <fullName evidence="5">Cell division protein SepF</fullName>
    </recommendedName>
</protein>
<evidence type="ECO:0000256" key="1">
    <source>
        <dbReference type="ARBA" id="ARBA00022618"/>
    </source>
</evidence>
<dbReference type="GO" id="GO:0000917">
    <property type="term" value="P:division septum assembly"/>
    <property type="evidence" value="ECO:0007669"/>
    <property type="project" value="UniProtKB-KW"/>
</dbReference>
<keyword evidence="1 5" id="KW-0132">Cell division</keyword>
<comment type="similarity">
    <text evidence="5">Belongs to the SepF family.</text>
</comment>
<sequence length="150" mass="16847">MSMLKKTKEFFGLAPYETEHDDAYFADEPRYEGTAAYAPEYRERDYGYAPQAPEPAAPAPRAYQSTIVPVELHSFEDAQEIGAAFRDGDSVVFDMSLLSREEARRIVDFAAGLCFALRGKMQKIDSFTFAVVPEMSNVSTAELERAARIR</sequence>
<dbReference type="Proteomes" id="UP000068067">
    <property type="component" value="Chromosome"/>
</dbReference>
<comment type="function">
    <text evidence="4 5">Cell division protein that is part of the divisome complex and is recruited early to the Z-ring. Probably stimulates Z-ring formation, perhaps through the cross-linking of FtsZ protofilaments. Its function overlaps with FtsA.</text>
</comment>
<accession>A0A0M4CYU7</accession>
<dbReference type="EMBL" id="CP009220">
    <property type="protein sequence ID" value="ALC06332.1"/>
    <property type="molecule type" value="Genomic_DNA"/>
</dbReference>
<dbReference type="RefSeq" id="WP_053545281.1">
    <property type="nucleotide sequence ID" value="NZ_CP009220.1"/>
</dbReference>
<evidence type="ECO:0000256" key="5">
    <source>
        <dbReference type="HAMAP-Rule" id="MF_01197"/>
    </source>
</evidence>
<keyword evidence="3 5" id="KW-0131">Cell cycle</keyword>
<dbReference type="InterPro" id="IPR007561">
    <property type="entry name" value="Cell_div_SepF/SepF-rel"/>
</dbReference>